<dbReference type="Gene3D" id="1.10.10.10">
    <property type="entry name" value="Winged helix-like DNA-binding domain superfamily/Winged helix DNA-binding domain"/>
    <property type="match status" value="1"/>
</dbReference>
<comment type="subunit">
    <text evidence="2">Interacts transiently with the RNA polymerase catalytic core formed by RpoA, RpoB, RpoC and RpoZ (2 alpha, 1 beta, 1 beta' and 1 omega subunit) to form the RNA polymerase holoenzyme that can initiate transcription.</text>
</comment>
<keyword evidence="3" id="KW-0805">Transcription regulation</keyword>
<dbReference type="Pfam" id="PF04542">
    <property type="entry name" value="Sigma70_r2"/>
    <property type="match status" value="1"/>
</dbReference>
<evidence type="ECO:0000313" key="9">
    <source>
        <dbReference type="Proteomes" id="UP000181980"/>
    </source>
</evidence>
<evidence type="ECO:0000256" key="3">
    <source>
        <dbReference type="ARBA" id="ARBA00023015"/>
    </source>
</evidence>
<proteinExistence type="inferred from homology"/>
<feature type="domain" description="RNA polymerase sigma-70 region 2" evidence="6">
    <location>
        <begin position="10"/>
        <end position="75"/>
    </location>
</feature>
<dbReference type="RefSeq" id="WP_069108989.1">
    <property type="nucleotide sequence ID" value="NZ_FNUC01000004.1"/>
</dbReference>
<evidence type="ECO:0000259" key="6">
    <source>
        <dbReference type="Pfam" id="PF04542"/>
    </source>
</evidence>
<dbReference type="PANTHER" id="PTHR30173">
    <property type="entry name" value="SIGMA 19 FACTOR"/>
    <property type="match status" value="1"/>
</dbReference>
<dbReference type="Proteomes" id="UP000181980">
    <property type="component" value="Unassembled WGS sequence"/>
</dbReference>
<dbReference type="PANTHER" id="PTHR30173:SF43">
    <property type="entry name" value="ECF RNA POLYMERASE SIGMA FACTOR SIGI-RELATED"/>
    <property type="match status" value="1"/>
</dbReference>
<dbReference type="AlphaFoldDB" id="A0A1H5PQA1"/>
<keyword evidence="9" id="KW-1185">Reference proteome</keyword>
<keyword evidence="4" id="KW-0731">Sigma factor</keyword>
<dbReference type="SUPFAM" id="SSF88946">
    <property type="entry name" value="Sigma2 domain of RNA polymerase sigma factors"/>
    <property type="match status" value="1"/>
</dbReference>
<dbReference type="InterPro" id="IPR014284">
    <property type="entry name" value="RNA_pol_sigma-70_dom"/>
</dbReference>
<protein>
    <submittedName>
        <fullName evidence="8">RNA polymerase sigma-70 factor, ECF subfamily</fullName>
    </submittedName>
</protein>
<evidence type="ECO:0000313" key="8">
    <source>
        <dbReference type="EMBL" id="SEF16093.1"/>
    </source>
</evidence>
<dbReference type="InterPro" id="IPR007627">
    <property type="entry name" value="RNA_pol_sigma70_r2"/>
</dbReference>
<accession>A0A1H5PQA1</accession>
<dbReference type="InterPro" id="IPR052704">
    <property type="entry name" value="ECF_Sigma-70_Domain"/>
</dbReference>
<feature type="domain" description="RNA polymerase sigma factor 70 region 4 type 2" evidence="7">
    <location>
        <begin position="110"/>
        <end position="161"/>
    </location>
</feature>
<dbReference type="Gene3D" id="1.10.1740.10">
    <property type="match status" value="1"/>
</dbReference>
<dbReference type="GO" id="GO:0006352">
    <property type="term" value="P:DNA-templated transcription initiation"/>
    <property type="evidence" value="ECO:0007669"/>
    <property type="project" value="InterPro"/>
</dbReference>
<dbReference type="InterPro" id="IPR036388">
    <property type="entry name" value="WH-like_DNA-bd_sf"/>
</dbReference>
<dbReference type="InterPro" id="IPR013324">
    <property type="entry name" value="RNA_pol_sigma_r3/r4-like"/>
</dbReference>
<evidence type="ECO:0000256" key="2">
    <source>
        <dbReference type="ARBA" id="ARBA00011344"/>
    </source>
</evidence>
<dbReference type="NCBIfam" id="TIGR02937">
    <property type="entry name" value="sigma70-ECF"/>
    <property type="match status" value="1"/>
</dbReference>
<dbReference type="GO" id="GO:0016987">
    <property type="term" value="F:sigma factor activity"/>
    <property type="evidence" value="ECO:0007669"/>
    <property type="project" value="UniProtKB-KW"/>
</dbReference>
<keyword evidence="5" id="KW-0804">Transcription</keyword>
<dbReference type="STRING" id="561176.SAMN04488561_5222"/>
<gene>
    <name evidence="8" type="ORF">SAMN04488561_5222</name>
</gene>
<organism evidence="8 9">
    <name type="scientific">Jiangella alba</name>
    <dbReference type="NCBI Taxonomy" id="561176"/>
    <lineage>
        <taxon>Bacteria</taxon>
        <taxon>Bacillati</taxon>
        <taxon>Actinomycetota</taxon>
        <taxon>Actinomycetes</taxon>
        <taxon>Jiangellales</taxon>
        <taxon>Jiangellaceae</taxon>
        <taxon>Jiangella</taxon>
    </lineage>
</organism>
<evidence type="ECO:0000256" key="1">
    <source>
        <dbReference type="ARBA" id="ARBA00010641"/>
    </source>
</evidence>
<evidence type="ECO:0000256" key="4">
    <source>
        <dbReference type="ARBA" id="ARBA00023082"/>
    </source>
</evidence>
<dbReference type="InterPro" id="IPR013325">
    <property type="entry name" value="RNA_pol_sigma_r2"/>
</dbReference>
<dbReference type="InterPro" id="IPR032710">
    <property type="entry name" value="NTF2-like_dom_sf"/>
</dbReference>
<dbReference type="OrthoDB" id="3211555at2"/>
<evidence type="ECO:0000256" key="5">
    <source>
        <dbReference type="ARBA" id="ARBA00023163"/>
    </source>
</evidence>
<dbReference type="Pfam" id="PF08281">
    <property type="entry name" value="Sigma70_r4_2"/>
    <property type="match status" value="1"/>
</dbReference>
<dbReference type="Gene3D" id="3.10.450.50">
    <property type="match status" value="1"/>
</dbReference>
<dbReference type="EMBL" id="FNUC01000004">
    <property type="protein sequence ID" value="SEF16093.1"/>
    <property type="molecule type" value="Genomic_DNA"/>
</dbReference>
<dbReference type="InterPro" id="IPR013249">
    <property type="entry name" value="RNA_pol_sigma70_r4_t2"/>
</dbReference>
<sequence>MNEHDVLAGLFEEHRPRLRTVSYRMLGSLAEADDAVQEAWLRLVRSEFDSIGNLGGWLTTAVGRVCLDMLRSRAKRGELPLEPRLPDPIVSEPATDPEHQAVIADSVGLALLVVLDSLSPPERLAFVLHDMFGVPFDEIGRIVDRSPIAARKLASRARLRLQGSVPEPEPDPVVQRRVADAFLAAARNGDFGALVAVLDPEVVLRVDGGSARPGGMRVLSGSEAVSGQAAVFHRMATLATSRPALVNGTAGLVNTLDGELLSVMSLTVTNGRISAIEILSDPERLATLDLTGLGEPHRG</sequence>
<dbReference type="SUPFAM" id="SSF54427">
    <property type="entry name" value="NTF2-like"/>
    <property type="match status" value="1"/>
</dbReference>
<evidence type="ECO:0000259" key="7">
    <source>
        <dbReference type="Pfam" id="PF08281"/>
    </source>
</evidence>
<dbReference type="GO" id="GO:0003677">
    <property type="term" value="F:DNA binding"/>
    <property type="evidence" value="ECO:0007669"/>
    <property type="project" value="InterPro"/>
</dbReference>
<comment type="similarity">
    <text evidence="1">Belongs to the sigma-70 factor family. ECF subfamily.</text>
</comment>
<reference evidence="9" key="1">
    <citation type="submission" date="2016-10" db="EMBL/GenBank/DDBJ databases">
        <authorList>
            <person name="Varghese N."/>
            <person name="Submissions S."/>
        </authorList>
    </citation>
    <scope>NUCLEOTIDE SEQUENCE [LARGE SCALE GENOMIC DNA]</scope>
    <source>
        <strain evidence="9">DSM 45237</strain>
    </source>
</reference>
<name>A0A1H5PQA1_9ACTN</name>
<dbReference type="SUPFAM" id="SSF88659">
    <property type="entry name" value="Sigma3 and sigma4 domains of RNA polymerase sigma factors"/>
    <property type="match status" value="1"/>
</dbReference>